<keyword evidence="4" id="KW-1185">Reference proteome</keyword>
<evidence type="ECO:0000313" key="4">
    <source>
        <dbReference type="Proteomes" id="UP001066276"/>
    </source>
</evidence>
<keyword evidence="2" id="KW-0732">Signal</keyword>
<dbReference type="Proteomes" id="UP001066276">
    <property type="component" value="Chromosome 8"/>
</dbReference>
<evidence type="ECO:0000256" key="1">
    <source>
        <dbReference type="SAM" id="MobiDB-lite"/>
    </source>
</evidence>
<name>A0AAV7NX40_PLEWA</name>
<feature type="compositionally biased region" description="Polar residues" evidence="1">
    <location>
        <begin position="32"/>
        <end position="57"/>
    </location>
</feature>
<reference evidence="3" key="1">
    <citation type="journal article" date="2022" name="bioRxiv">
        <title>Sequencing and chromosome-scale assembly of the giantPleurodeles waltlgenome.</title>
        <authorList>
            <person name="Brown T."/>
            <person name="Elewa A."/>
            <person name="Iarovenko S."/>
            <person name="Subramanian E."/>
            <person name="Araus A.J."/>
            <person name="Petzold A."/>
            <person name="Susuki M."/>
            <person name="Suzuki K.-i.T."/>
            <person name="Hayashi T."/>
            <person name="Toyoda A."/>
            <person name="Oliveira C."/>
            <person name="Osipova E."/>
            <person name="Leigh N.D."/>
            <person name="Simon A."/>
            <person name="Yun M.H."/>
        </authorList>
    </citation>
    <scope>NUCLEOTIDE SEQUENCE</scope>
    <source>
        <strain evidence="3">20211129_DDA</strain>
        <tissue evidence="3">Liver</tissue>
    </source>
</reference>
<feature type="chain" id="PRO_5043372700" evidence="2">
    <location>
        <begin position="21"/>
        <end position="110"/>
    </location>
</feature>
<comment type="caution">
    <text evidence="3">The sequence shown here is derived from an EMBL/GenBank/DDBJ whole genome shotgun (WGS) entry which is preliminary data.</text>
</comment>
<sequence>MHLLAMKLLLFSTFLAVSLALPGLRRDEQLRRQGQGSSQDLPHSTLPPQHSTIQGSTLHPHAADENDGSGESSEEALQGLHHQPRPSAPPRDISPPWPEPARRQPSNFGL</sequence>
<accession>A0AAV7NX40</accession>
<feature type="compositionally biased region" description="Pro residues" evidence="1">
    <location>
        <begin position="86"/>
        <end position="99"/>
    </location>
</feature>
<organism evidence="3 4">
    <name type="scientific">Pleurodeles waltl</name>
    <name type="common">Iberian ribbed newt</name>
    <dbReference type="NCBI Taxonomy" id="8319"/>
    <lineage>
        <taxon>Eukaryota</taxon>
        <taxon>Metazoa</taxon>
        <taxon>Chordata</taxon>
        <taxon>Craniata</taxon>
        <taxon>Vertebrata</taxon>
        <taxon>Euteleostomi</taxon>
        <taxon>Amphibia</taxon>
        <taxon>Batrachia</taxon>
        <taxon>Caudata</taxon>
        <taxon>Salamandroidea</taxon>
        <taxon>Salamandridae</taxon>
        <taxon>Pleurodelinae</taxon>
        <taxon>Pleurodeles</taxon>
    </lineage>
</organism>
<evidence type="ECO:0000256" key="2">
    <source>
        <dbReference type="SAM" id="SignalP"/>
    </source>
</evidence>
<dbReference type="AlphaFoldDB" id="A0AAV7NX40"/>
<gene>
    <name evidence="3" type="ORF">NDU88_005610</name>
</gene>
<feature type="compositionally biased region" description="Acidic residues" evidence="1">
    <location>
        <begin position="65"/>
        <end position="74"/>
    </location>
</feature>
<feature type="signal peptide" evidence="2">
    <location>
        <begin position="1"/>
        <end position="20"/>
    </location>
</feature>
<dbReference type="EMBL" id="JANPWB010000012">
    <property type="protein sequence ID" value="KAJ1117410.1"/>
    <property type="molecule type" value="Genomic_DNA"/>
</dbReference>
<proteinExistence type="predicted"/>
<feature type="region of interest" description="Disordered" evidence="1">
    <location>
        <begin position="29"/>
        <end position="110"/>
    </location>
</feature>
<evidence type="ECO:0000313" key="3">
    <source>
        <dbReference type="EMBL" id="KAJ1117410.1"/>
    </source>
</evidence>
<protein>
    <submittedName>
        <fullName evidence="3">Uncharacterized protein</fullName>
    </submittedName>
</protein>